<dbReference type="InterPro" id="IPR015396">
    <property type="entry name" value="FadE_C"/>
</dbReference>
<evidence type="ECO:0000259" key="17">
    <source>
        <dbReference type="Pfam" id="PF09317"/>
    </source>
</evidence>
<evidence type="ECO:0000256" key="9">
    <source>
        <dbReference type="ARBA" id="ARBA00023002"/>
    </source>
</evidence>
<keyword evidence="13" id="KW-0472">Membrane</keyword>
<reference evidence="18 19" key="1">
    <citation type="journal article" date="2018" name="ISME J.">
        <title>Endosymbiont genomes yield clues of tubeworm success.</title>
        <authorList>
            <person name="Li Y."/>
            <person name="Liles M.R."/>
            <person name="Halanych K.M."/>
        </authorList>
    </citation>
    <scope>NUCLEOTIDE SEQUENCE [LARGE SCALE GENOMIC DNA]</scope>
    <source>
        <strain evidence="18">A1462</strain>
    </source>
</reference>
<comment type="cofactor">
    <cofactor evidence="1">
        <name>FAD</name>
        <dbReference type="ChEBI" id="CHEBI:57692"/>
    </cofactor>
</comment>
<dbReference type="GO" id="GO:0070991">
    <property type="term" value="F:medium-chain fatty acyl-CoA dehydrogenase activity"/>
    <property type="evidence" value="ECO:0007669"/>
    <property type="project" value="UniProtKB-EC"/>
</dbReference>
<feature type="domain" description="Acyl-CoA dehydrogenase C-terminal bacterial-type" evidence="17">
    <location>
        <begin position="518"/>
        <end position="798"/>
    </location>
</feature>
<dbReference type="PANTHER" id="PTHR48083">
    <property type="entry name" value="MEDIUM-CHAIN SPECIFIC ACYL-COA DEHYDROGENASE, MITOCHONDRIAL-RELATED"/>
    <property type="match status" value="1"/>
</dbReference>
<feature type="transmembrane region" description="Helical" evidence="13">
    <location>
        <begin position="37"/>
        <end position="64"/>
    </location>
</feature>
<dbReference type="InterPro" id="IPR009075">
    <property type="entry name" value="AcylCo_DH/oxidase_C"/>
</dbReference>
<dbReference type="UniPathway" id="UPA00659"/>
<dbReference type="Pfam" id="PF02771">
    <property type="entry name" value="Acyl-CoA_dh_N"/>
    <property type="match status" value="1"/>
</dbReference>
<dbReference type="GO" id="GO:0004466">
    <property type="term" value="F:long-chain fatty acyl-CoA dehydrogenase activity"/>
    <property type="evidence" value="ECO:0007669"/>
    <property type="project" value="UniProtKB-EC"/>
</dbReference>
<evidence type="ECO:0000256" key="5">
    <source>
        <dbReference type="ARBA" id="ARBA00012040"/>
    </source>
</evidence>
<evidence type="ECO:0000256" key="12">
    <source>
        <dbReference type="SAM" id="MobiDB-lite"/>
    </source>
</evidence>
<dbReference type="Gene3D" id="2.40.110.10">
    <property type="entry name" value="Butyryl-CoA Dehydrogenase, subunit A, domain 2"/>
    <property type="match status" value="1"/>
</dbReference>
<dbReference type="EC" id="1.3.8.7" evidence="4"/>
<protein>
    <recommendedName>
        <fullName evidence="6">Acyl-coenzyme A dehydrogenase</fullName>
        <ecNumber evidence="4">1.3.8.7</ecNumber>
        <ecNumber evidence="5">1.3.8.8</ecNumber>
    </recommendedName>
</protein>
<accession>A0A370DPZ9</accession>
<dbReference type="FunFam" id="1.20.140.10:FF:000009">
    <property type="entry name" value="Acyl-CoA dehydrogenase"/>
    <property type="match status" value="1"/>
</dbReference>
<evidence type="ECO:0000259" key="16">
    <source>
        <dbReference type="Pfam" id="PF02771"/>
    </source>
</evidence>
<keyword evidence="7" id="KW-0285">Flavoprotein</keyword>
<organism evidence="18 19">
    <name type="scientific">endosymbiont of Escarpia spicata</name>
    <dbReference type="NCBI Taxonomy" id="2200908"/>
    <lineage>
        <taxon>Bacteria</taxon>
        <taxon>Pseudomonadati</taxon>
        <taxon>Pseudomonadota</taxon>
        <taxon>Gammaproteobacteria</taxon>
        <taxon>sulfur-oxidizing symbionts</taxon>
    </lineage>
</organism>
<dbReference type="InterPro" id="IPR006091">
    <property type="entry name" value="Acyl-CoA_Oxase/DH_mid-dom"/>
</dbReference>
<dbReference type="InterPro" id="IPR009100">
    <property type="entry name" value="AcylCoA_DH/oxidase_NM_dom_sf"/>
</dbReference>
<proteinExistence type="inferred from homology"/>
<dbReference type="GO" id="GO:0033539">
    <property type="term" value="P:fatty acid beta-oxidation using acyl-CoA dehydrogenase"/>
    <property type="evidence" value="ECO:0007669"/>
    <property type="project" value="InterPro"/>
</dbReference>
<dbReference type="NCBIfam" id="NF009586">
    <property type="entry name" value="PRK13026.1"/>
    <property type="match status" value="1"/>
</dbReference>
<evidence type="ECO:0000256" key="4">
    <source>
        <dbReference type="ARBA" id="ARBA00012033"/>
    </source>
</evidence>
<keyword evidence="13" id="KW-0812">Transmembrane</keyword>
<dbReference type="EMBL" id="QFXE01000010">
    <property type="protein sequence ID" value="RDH86216.1"/>
    <property type="molecule type" value="Genomic_DNA"/>
</dbReference>
<dbReference type="Gene3D" id="1.20.140.10">
    <property type="entry name" value="Butyryl-CoA Dehydrogenase, subunit A, domain 3"/>
    <property type="match status" value="1"/>
</dbReference>
<dbReference type="NCBIfam" id="NF007000">
    <property type="entry name" value="PRK09463.1"/>
    <property type="match status" value="1"/>
</dbReference>
<evidence type="ECO:0000256" key="6">
    <source>
        <dbReference type="ARBA" id="ARBA00020144"/>
    </source>
</evidence>
<feature type="domain" description="Acyl-CoA dehydrogenase/oxidase C-terminal" evidence="14">
    <location>
        <begin position="364"/>
        <end position="511"/>
    </location>
</feature>
<dbReference type="Pfam" id="PF00441">
    <property type="entry name" value="Acyl-CoA_dh_1"/>
    <property type="match status" value="1"/>
</dbReference>
<dbReference type="FunFam" id="1.10.540.10:FF:000004">
    <property type="entry name" value="Acyl-CoA dehydrogenase"/>
    <property type="match status" value="1"/>
</dbReference>
<dbReference type="GO" id="GO:0005737">
    <property type="term" value="C:cytoplasm"/>
    <property type="evidence" value="ECO:0007669"/>
    <property type="project" value="TreeGrafter"/>
</dbReference>
<dbReference type="Gene3D" id="1.10.540.10">
    <property type="entry name" value="Acyl-CoA dehydrogenase/oxidase, N-terminal domain"/>
    <property type="match status" value="1"/>
</dbReference>
<keyword evidence="8" id="KW-0274">FAD</keyword>
<dbReference type="Proteomes" id="UP000254771">
    <property type="component" value="Unassembled WGS sequence"/>
</dbReference>
<dbReference type="SUPFAM" id="SSF47203">
    <property type="entry name" value="Acyl-CoA dehydrogenase C-terminal domain-like"/>
    <property type="match status" value="1"/>
</dbReference>
<dbReference type="AlphaFoldDB" id="A0A370DPZ9"/>
<feature type="domain" description="Acyl-CoA dehydrogenase/oxidase N-terminal" evidence="16">
    <location>
        <begin position="144"/>
        <end position="237"/>
    </location>
</feature>
<evidence type="ECO:0000256" key="13">
    <source>
        <dbReference type="SAM" id="Phobius"/>
    </source>
</evidence>
<comment type="catalytic activity">
    <reaction evidence="11">
        <text>a long-chain 2,3-saturated fatty acyl-CoA + oxidized [electron-transfer flavoprotein] + H(+) = a long-chain (2E)-enoyl-CoA + reduced [electron-transfer flavoprotein]</text>
        <dbReference type="Rhea" id="RHEA:17721"/>
        <dbReference type="Rhea" id="RHEA-COMP:10685"/>
        <dbReference type="Rhea" id="RHEA-COMP:10686"/>
        <dbReference type="ChEBI" id="CHEBI:15378"/>
        <dbReference type="ChEBI" id="CHEBI:57692"/>
        <dbReference type="ChEBI" id="CHEBI:58307"/>
        <dbReference type="ChEBI" id="CHEBI:83721"/>
        <dbReference type="ChEBI" id="CHEBI:83727"/>
        <dbReference type="EC" id="1.3.8.8"/>
    </reaction>
</comment>
<evidence type="ECO:0000256" key="8">
    <source>
        <dbReference type="ARBA" id="ARBA00022827"/>
    </source>
</evidence>
<dbReference type="InterPro" id="IPR046373">
    <property type="entry name" value="Acyl-CoA_Oxase/DH_mid-dom_sf"/>
</dbReference>
<dbReference type="InterPro" id="IPR050741">
    <property type="entry name" value="Acyl-CoA_dehydrogenase"/>
</dbReference>
<evidence type="ECO:0000313" key="18">
    <source>
        <dbReference type="EMBL" id="RDH86216.1"/>
    </source>
</evidence>
<dbReference type="Pfam" id="PF09317">
    <property type="entry name" value="ACDH_C"/>
    <property type="match status" value="1"/>
</dbReference>
<evidence type="ECO:0000256" key="1">
    <source>
        <dbReference type="ARBA" id="ARBA00001974"/>
    </source>
</evidence>
<dbReference type="InterPro" id="IPR013786">
    <property type="entry name" value="AcylCoA_DH/ox_N"/>
</dbReference>
<feature type="region of interest" description="Disordered" evidence="12">
    <location>
        <begin position="802"/>
        <end position="822"/>
    </location>
</feature>
<evidence type="ECO:0000256" key="11">
    <source>
        <dbReference type="ARBA" id="ARBA00049247"/>
    </source>
</evidence>
<dbReference type="InterPro" id="IPR036250">
    <property type="entry name" value="AcylCo_DH-like_C"/>
</dbReference>
<evidence type="ECO:0000313" key="19">
    <source>
        <dbReference type="Proteomes" id="UP000254771"/>
    </source>
</evidence>
<evidence type="ECO:0000259" key="14">
    <source>
        <dbReference type="Pfam" id="PF00441"/>
    </source>
</evidence>
<evidence type="ECO:0000256" key="3">
    <source>
        <dbReference type="ARBA" id="ARBA00009347"/>
    </source>
</evidence>
<comment type="similarity">
    <text evidence="3">Belongs to the acyl-CoA dehydrogenase family.</text>
</comment>
<dbReference type="PANTHER" id="PTHR48083:SF33">
    <property type="entry name" value="ACYL-COENZYME A DEHYDROGENASE"/>
    <property type="match status" value="1"/>
</dbReference>
<dbReference type="SUPFAM" id="SSF56645">
    <property type="entry name" value="Acyl-CoA dehydrogenase NM domain-like"/>
    <property type="match status" value="1"/>
</dbReference>
<evidence type="ECO:0000256" key="2">
    <source>
        <dbReference type="ARBA" id="ARBA00005005"/>
    </source>
</evidence>
<dbReference type="GO" id="GO:0050660">
    <property type="term" value="F:flavin adenine dinucleotide binding"/>
    <property type="evidence" value="ECO:0007669"/>
    <property type="project" value="InterPro"/>
</dbReference>
<dbReference type="Pfam" id="PF02770">
    <property type="entry name" value="Acyl-CoA_dh_M"/>
    <property type="match status" value="1"/>
</dbReference>
<comment type="caution">
    <text evidence="18">The sequence shown here is derived from an EMBL/GenBank/DDBJ whole genome shotgun (WGS) entry which is preliminary data.</text>
</comment>
<keyword evidence="9" id="KW-0560">Oxidoreductase</keyword>
<comment type="catalytic activity">
    <reaction evidence="10">
        <text>a medium-chain 2,3-saturated fatty acyl-CoA + oxidized [electron-transfer flavoprotein] + H(+) = a medium-chain (2E)-enoyl-CoA + reduced [electron-transfer flavoprotein]</text>
        <dbReference type="Rhea" id="RHEA:14477"/>
        <dbReference type="Rhea" id="RHEA-COMP:10685"/>
        <dbReference type="Rhea" id="RHEA-COMP:10686"/>
        <dbReference type="ChEBI" id="CHEBI:15378"/>
        <dbReference type="ChEBI" id="CHEBI:57692"/>
        <dbReference type="ChEBI" id="CHEBI:58307"/>
        <dbReference type="ChEBI" id="CHEBI:83723"/>
        <dbReference type="ChEBI" id="CHEBI:83726"/>
        <dbReference type="EC" id="1.3.8.7"/>
    </reaction>
</comment>
<dbReference type="InterPro" id="IPR037069">
    <property type="entry name" value="AcylCoA_DH/ox_N_sf"/>
</dbReference>
<sequence length="822" mass="90315">MAAIGTLLILIVLWALAYSSAKAIVWVLLPPALLVSLQLGGLIGTFGATVSWIAYGTGMFFYLLPDLRLRLISGPLLRQFRRVMPAMSSTEREALHARNVWWDGELFSGQPDWQRLLEQPEPQLTEQEQAFIDGPVERLCKMLDDWQITHHDKDLPEAVWSFIKQSGLFGMIIPRAYGGLEFSALAHSTIVMKISSRSITAAVTVMVPNSLGPAKLLLQYGTQRQKERYLRRLAKGEEIPCFALTGPDAGSDAGAIPDSGVVTEGEFNGQRMLGIRLNWEKRYITLGPVATLIGLAFKLYDPDHLLGSDTSLGITVALIPSETKGVEIGQRHMPLNIPFQNGPIRGKDVFIPLDWVIGEQSGIGQGWRMLVESLSEGRGISLPALATGAGKAASRYTGTYAAVRRQFGQPIGNFEGVEEALSRIAGITYQMDSARLLTVSALDSGEKPSVISAIVKYHLTERYRQVVNDAMDIQGGSGICLGPRNLMGRVYQAIPIAITVEGANILTRSMIIFGQGAIRCHPYILQEFSAAQEKEWKHALSTFDKAIFGHIGFLVTNLARTFWLGITHGRLSERPVKGVAGHYFQQLNWMSAAFALSADLALMTLGGSLKRKERLSARLGDLLSELYIASAALKNFIDGHQRYADIPLLRWAMEDSLYRMQEAFIGIFRNRPLAWIVRLLTFPTGLPYHKPSDRLDHAVAGAILKPGEARTRLTAGIFLSSDLHEPVARLDQALEAVAASAPIEKTLRQARRAGQIHSGTNEAMVAEAVEIGILTESDAQLVLETQRLRDQVIQVDAFDSLSPRNKEKSQQSGTSIRHLGAA</sequence>
<comment type="pathway">
    <text evidence="2">Lipid metabolism; fatty acid beta-oxidation.</text>
</comment>
<evidence type="ECO:0000256" key="10">
    <source>
        <dbReference type="ARBA" id="ARBA00047882"/>
    </source>
</evidence>
<keyword evidence="19" id="KW-1185">Reference proteome</keyword>
<feature type="domain" description="Acyl-CoA oxidase/dehydrogenase middle" evidence="15">
    <location>
        <begin position="241"/>
        <end position="334"/>
    </location>
</feature>
<evidence type="ECO:0000259" key="15">
    <source>
        <dbReference type="Pfam" id="PF02770"/>
    </source>
</evidence>
<keyword evidence="13" id="KW-1133">Transmembrane helix</keyword>
<gene>
    <name evidence="18" type="primary">fadE</name>
    <name evidence="18" type="ORF">DIZ78_08500</name>
</gene>
<name>A0A370DPZ9_9GAMM</name>
<dbReference type="EC" id="1.3.8.8" evidence="5"/>
<evidence type="ECO:0000256" key="7">
    <source>
        <dbReference type="ARBA" id="ARBA00022630"/>
    </source>
</evidence>